<keyword evidence="11" id="KW-1185">Reference proteome</keyword>
<keyword evidence="6 9" id="KW-0804">Transcription</keyword>
<dbReference type="InterPro" id="IPR019145">
    <property type="entry name" value="Mediator_Med10"/>
</dbReference>
<keyword evidence="7 9" id="KW-0539">Nucleus</keyword>
<keyword evidence="4 9" id="KW-0805">Transcription regulation</keyword>
<sequence length="144" mass="15900">MASSEPTRSDGLADPYHEAEFKVKEIIDTLFELGITVQDFQTSSGPVVQSRIADLITKFSQLDALKDSLEDGVPLDVLSCIEEGKNPDLLTKEVVDQAAAENQFTNGKQQTMAQFNSVLLDELARTMPEETQAYRDLKRNSSSS</sequence>
<comment type="similarity">
    <text evidence="2 9">Belongs to the Mediator complex subunit 10 family.</text>
</comment>
<dbReference type="PANTHER" id="PTHR13345">
    <property type="entry name" value="MEDIATOR OF RNA POLYMERASE II TRANSCRIPTION SUBUNIT 10"/>
    <property type="match status" value="1"/>
</dbReference>
<dbReference type="Proteomes" id="UP001150569">
    <property type="component" value="Unassembled WGS sequence"/>
</dbReference>
<comment type="caution">
    <text evidence="10">The sequence shown here is derived from an EMBL/GenBank/DDBJ whole genome shotgun (WGS) entry which is preliminary data.</text>
</comment>
<evidence type="ECO:0000256" key="8">
    <source>
        <dbReference type="ARBA" id="ARBA00032004"/>
    </source>
</evidence>
<dbReference type="GO" id="GO:0006357">
    <property type="term" value="P:regulation of transcription by RNA polymerase II"/>
    <property type="evidence" value="ECO:0007669"/>
    <property type="project" value="InterPro"/>
</dbReference>
<comment type="subcellular location">
    <subcellularLocation>
        <location evidence="1 9">Nucleus</location>
    </subcellularLocation>
</comment>
<evidence type="ECO:0000256" key="1">
    <source>
        <dbReference type="ARBA" id="ARBA00004123"/>
    </source>
</evidence>
<dbReference type="GO" id="GO:0003712">
    <property type="term" value="F:transcription coregulator activity"/>
    <property type="evidence" value="ECO:0007669"/>
    <property type="project" value="InterPro"/>
</dbReference>
<evidence type="ECO:0000256" key="5">
    <source>
        <dbReference type="ARBA" id="ARBA00023159"/>
    </source>
</evidence>
<evidence type="ECO:0000256" key="2">
    <source>
        <dbReference type="ARBA" id="ARBA00005389"/>
    </source>
</evidence>
<protein>
    <recommendedName>
        <fullName evidence="3 9">Mediator of RNA polymerase II transcription subunit 10</fullName>
    </recommendedName>
    <alternativeName>
        <fullName evidence="8 9">Mediator complex subunit 10</fullName>
    </alternativeName>
</protein>
<reference evidence="10" key="1">
    <citation type="submission" date="2022-07" db="EMBL/GenBank/DDBJ databases">
        <title>Phylogenomic reconstructions and comparative analyses of Kickxellomycotina fungi.</title>
        <authorList>
            <person name="Reynolds N.K."/>
            <person name="Stajich J.E."/>
            <person name="Barry K."/>
            <person name="Grigoriev I.V."/>
            <person name="Crous P."/>
            <person name="Smith M.E."/>
        </authorList>
    </citation>
    <scope>NUCLEOTIDE SEQUENCE</scope>
    <source>
        <strain evidence="10">RSA 861</strain>
    </source>
</reference>
<dbReference type="OrthoDB" id="337270at2759"/>
<dbReference type="Pfam" id="PF09748">
    <property type="entry name" value="Med10"/>
    <property type="match status" value="1"/>
</dbReference>
<evidence type="ECO:0000256" key="9">
    <source>
        <dbReference type="RuleBase" id="RU364146"/>
    </source>
</evidence>
<organism evidence="10 11">
    <name type="scientific">Tieghemiomyces parasiticus</name>
    <dbReference type="NCBI Taxonomy" id="78921"/>
    <lineage>
        <taxon>Eukaryota</taxon>
        <taxon>Fungi</taxon>
        <taxon>Fungi incertae sedis</taxon>
        <taxon>Zoopagomycota</taxon>
        <taxon>Kickxellomycotina</taxon>
        <taxon>Dimargaritomycetes</taxon>
        <taxon>Dimargaritales</taxon>
        <taxon>Dimargaritaceae</taxon>
        <taxon>Tieghemiomyces</taxon>
    </lineage>
</organism>
<evidence type="ECO:0000313" key="10">
    <source>
        <dbReference type="EMBL" id="KAJ1918489.1"/>
    </source>
</evidence>
<evidence type="ECO:0000256" key="6">
    <source>
        <dbReference type="ARBA" id="ARBA00023163"/>
    </source>
</evidence>
<evidence type="ECO:0000256" key="4">
    <source>
        <dbReference type="ARBA" id="ARBA00023015"/>
    </source>
</evidence>
<evidence type="ECO:0000313" key="11">
    <source>
        <dbReference type="Proteomes" id="UP001150569"/>
    </source>
</evidence>
<comment type="function">
    <text evidence="9">Component of the Mediator complex, a coactivator involved in the regulated transcription of nearly all RNA polymerase II-dependent genes. Mediator functions as a bridge to convey information from gene-specific regulatory proteins to the basal RNA polymerase II transcription machinery. Mediator is recruited to promoters by direct interactions with regulatory proteins and serves as a scaffold for the assembly of a functional preinitiation complex with RNA polymerase II and the general transcription factors.</text>
</comment>
<accession>A0A9W8A574</accession>
<name>A0A9W8A574_9FUNG</name>
<dbReference type="AlphaFoldDB" id="A0A9W8A574"/>
<gene>
    <name evidence="10" type="primary">NUT2_2</name>
    <name evidence="9" type="synonym">MED10</name>
    <name evidence="10" type="ORF">IWQ60_007489</name>
</gene>
<comment type="subunit">
    <text evidence="9">Component of the Mediator complex.</text>
</comment>
<proteinExistence type="inferred from homology"/>
<dbReference type="GO" id="GO:0016592">
    <property type="term" value="C:mediator complex"/>
    <property type="evidence" value="ECO:0007669"/>
    <property type="project" value="InterPro"/>
</dbReference>
<dbReference type="EMBL" id="JANBPT010000503">
    <property type="protein sequence ID" value="KAJ1918489.1"/>
    <property type="molecule type" value="Genomic_DNA"/>
</dbReference>
<keyword evidence="5 9" id="KW-0010">Activator</keyword>
<dbReference type="PANTHER" id="PTHR13345:SF13">
    <property type="entry name" value="MEDIATOR OF RNA POLYMERASE II TRANSCRIPTION SUBUNIT 10"/>
    <property type="match status" value="1"/>
</dbReference>
<evidence type="ECO:0000256" key="3">
    <source>
        <dbReference type="ARBA" id="ARBA00019617"/>
    </source>
</evidence>
<evidence type="ECO:0000256" key="7">
    <source>
        <dbReference type="ARBA" id="ARBA00023242"/>
    </source>
</evidence>